<gene>
    <name evidence="1" type="ORF">DIZ78_13095</name>
</gene>
<accession>A0A370DGX2</accession>
<dbReference type="EMBL" id="QFXE01000017">
    <property type="protein sequence ID" value="RDH84169.1"/>
    <property type="molecule type" value="Genomic_DNA"/>
</dbReference>
<organism evidence="1 2">
    <name type="scientific">endosymbiont of Escarpia spicata</name>
    <dbReference type="NCBI Taxonomy" id="2200908"/>
    <lineage>
        <taxon>Bacteria</taxon>
        <taxon>Pseudomonadati</taxon>
        <taxon>Pseudomonadota</taxon>
        <taxon>Gammaproteobacteria</taxon>
        <taxon>sulfur-oxidizing symbionts</taxon>
    </lineage>
</organism>
<evidence type="ECO:0000313" key="2">
    <source>
        <dbReference type="Proteomes" id="UP000254771"/>
    </source>
</evidence>
<comment type="caution">
    <text evidence="1">The sequence shown here is derived from an EMBL/GenBank/DDBJ whole genome shotgun (WGS) entry which is preliminary data.</text>
</comment>
<name>A0A370DGX2_9GAMM</name>
<dbReference type="AlphaFoldDB" id="A0A370DGX2"/>
<dbReference type="Proteomes" id="UP000254771">
    <property type="component" value="Unassembled WGS sequence"/>
</dbReference>
<reference evidence="1 2" key="1">
    <citation type="journal article" date="2018" name="ISME J.">
        <title>Endosymbiont genomes yield clues of tubeworm success.</title>
        <authorList>
            <person name="Li Y."/>
            <person name="Liles M.R."/>
            <person name="Halanych K.M."/>
        </authorList>
    </citation>
    <scope>NUCLEOTIDE SEQUENCE [LARGE SCALE GENOMIC DNA]</scope>
    <source>
        <strain evidence="1">A1462</strain>
    </source>
</reference>
<keyword evidence="2" id="KW-1185">Reference proteome</keyword>
<proteinExistence type="predicted"/>
<dbReference type="Pfam" id="PF10865">
    <property type="entry name" value="DUF2703"/>
    <property type="match status" value="1"/>
</dbReference>
<dbReference type="InterPro" id="IPR021219">
    <property type="entry name" value="DUF2703"/>
</dbReference>
<protein>
    <submittedName>
        <fullName evidence="1">Molybdenum cofactor biosysynthesis protein</fullName>
    </submittedName>
</protein>
<sequence>MHDKRLVVEWRHIEKAGNTCVRCTDTGVALDMLIERLAKECQPSGWDIRLEETILGMDEIDQSNLILINGRPIESILPEASSGKSHCDSCCEFTGQPTDCRTVTFGGETYEALPETLIREAVCRVAACC</sequence>
<evidence type="ECO:0000313" key="1">
    <source>
        <dbReference type="EMBL" id="RDH84169.1"/>
    </source>
</evidence>